<evidence type="ECO:0000313" key="5">
    <source>
        <dbReference type="EMBL" id="MBB1163302.1"/>
    </source>
</evidence>
<reference evidence="5 6" key="1">
    <citation type="submission" date="2020-08" db="EMBL/GenBank/DDBJ databases">
        <title>Aquariorum lacteus gen. nov., sp. nov., a new member of the family Comamonadaceae, isolated from freshwater aquarium.</title>
        <authorList>
            <person name="Chun S.-J."/>
        </authorList>
    </citation>
    <scope>NUCLEOTIDE SEQUENCE [LARGE SCALE GENOMIC DNA]</scope>
    <source>
        <strain evidence="5 6">SJAQ100</strain>
    </source>
</reference>
<dbReference type="GO" id="GO:0046487">
    <property type="term" value="P:glyoxylate metabolic process"/>
    <property type="evidence" value="ECO:0007669"/>
    <property type="project" value="TreeGrafter"/>
</dbReference>
<dbReference type="PIRSF" id="PIRSF006241">
    <property type="entry name" value="HyI"/>
    <property type="match status" value="1"/>
</dbReference>
<dbReference type="EMBL" id="JACIVI010000008">
    <property type="protein sequence ID" value="MBB1163302.1"/>
    <property type="molecule type" value="Genomic_DNA"/>
</dbReference>
<organism evidence="5 6">
    <name type="scientific">Aquariibacter albus</name>
    <dbReference type="NCBI Taxonomy" id="2759899"/>
    <lineage>
        <taxon>Bacteria</taxon>
        <taxon>Pseudomonadati</taxon>
        <taxon>Pseudomonadota</taxon>
        <taxon>Betaproteobacteria</taxon>
        <taxon>Burkholderiales</taxon>
        <taxon>Sphaerotilaceae</taxon>
        <taxon>Aquariibacter</taxon>
    </lineage>
</organism>
<dbReference type="Pfam" id="PF01261">
    <property type="entry name" value="AP_endonuc_2"/>
    <property type="match status" value="1"/>
</dbReference>
<dbReference type="PANTHER" id="PTHR43489:SF6">
    <property type="entry name" value="HYDROXYPYRUVATE ISOMERASE-RELATED"/>
    <property type="match status" value="1"/>
</dbReference>
<proteinExistence type="inferred from homology"/>
<evidence type="ECO:0000256" key="1">
    <source>
        <dbReference type="ARBA" id="ARBA00023235"/>
    </source>
</evidence>
<feature type="active site" description="Proton donor/acceptor" evidence="3">
    <location>
        <position position="152"/>
    </location>
</feature>
<dbReference type="AlphaFoldDB" id="A0A839HP75"/>
<dbReference type="InterPro" id="IPR013022">
    <property type="entry name" value="Xyl_isomerase-like_TIM-brl"/>
</dbReference>
<name>A0A839HP75_9BURK</name>
<protein>
    <submittedName>
        <fullName evidence="5">TIM barrel protein</fullName>
    </submittedName>
</protein>
<dbReference type="InterPro" id="IPR050417">
    <property type="entry name" value="Sugar_Epim/Isomerase"/>
</dbReference>
<dbReference type="InterPro" id="IPR036237">
    <property type="entry name" value="Xyl_isomerase-like_sf"/>
</dbReference>
<keyword evidence="1 2" id="KW-0413">Isomerase</keyword>
<dbReference type="PANTHER" id="PTHR43489">
    <property type="entry name" value="ISOMERASE"/>
    <property type="match status" value="1"/>
</dbReference>
<feature type="active site" description="Proton donor/acceptor" evidence="3">
    <location>
        <position position="261"/>
    </location>
</feature>
<gene>
    <name evidence="5" type="ORF">H4F90_15120</name>
</gene>
<evidence type="ECO:0000259" key="4">
    <source>
        <dbReference type="Pfam" id="PF01261"/>
    </source>
</evidence>
<dbReference type="Gene3D" id="3.20.20.150">
    <property type="entry name" value="Divalent-metal-dependent TIM barrel enzymes"/>
    <property type="match status" value="1"/>
</dbReference>
<accession>A0A839HP75</accession>
<dbReference type="InterPro" id="IPR026040">
    <property type="entry name" value="HyI-like"/>
</dbReference>
<comment type="caution">
    <text evidence="5">The sequence shown here is derived from an EMBL/GenBank/DDBJ whole genome shotgun (WGS) entry which is preliminary data.</text>
</comment>
<dbReference type="Proteomes" id="UP000586093">
    <property type="component" value="Unassembled WGS sequence"/>
</dbReference>
<evidence type="ECO:0000256" key="3">
    <source>
        <dbReference type="PIRSR" id="PIRSR006241-50"/>
    </source>
</evidence>
<dbReference type="RefSeq" id="WP_182666102.1">
    <property type="nucleotide sequence ID" value="NZ_JACIVI010000008.1"/>
</dbReference>
<keyword evidence="6" id="KW-1185">Reference proteome</keyword>
<evidence type="ECO:0000313" key="6">
    <source>
        <dbReference type="Proteomes" id="UP000586093"/>
    </source>
</evidence>
<comment type="similarity">
    <text evidence="2">Belongs to the hyi family.</text>
</comment>
<dbReference type="SUPFAM" id="SSF51658">
    <property type="entry name" value="Xylose isomerase-like"/>
    <property type="match status" value="1"/>
</dbReference>
<evidence type="ECO:0000256" key="2">
    <source>
        <dbReference type="PIRNR" id="PIRNR006241"/>
    </source>
</evidence>
<feature type="domain" description="Xylose isomerase-like TIM barrel" evidence="4">
    <location>
        <begin position="22"/>
        <end position="274"/>
    </location>
</feature>
<sequence>MPRFAANLSMLYTEWPLLQRPQAAAEDGFEGLEIQFPYTEPVAAWQDALAAAGRPLVLMNAPVAGRTPAEAAAAWTAGERGVAALPGREDEFRAGFDLACQYALALGVPRLHVLAGCLPPGAQRSELQPTYLANLRWAAERLRGSGLTLLIEPINLRDMPGYFLNRQDHGHEILDLLEAGGLQPEADGRRLVQVQMDLYHAQVVEGDISRKLERWLGSGRVGHLQIAAVPDRGEPDAGELHHPHLFRLIDALGWTGWVGAEYRPRAGTRAGLGWRHAAG</sequence>
<dbReference type="GO" id="GO:0008903">
    <property type="term" value="F:hydroxypyruvate isomerase activity"/>
    <property type="evidence" value="ECO:0007669"/>
    <property type="project" value="TreeGrafter"/>
</dbReference>